<dbReference type="EMBL" id="CM055742">
    <property type="protein sequence ID" value="KAJ8001159.1"/>
    <property type="molecule type" value="Genomic_DNA"/>
</dbReference>
<comment type="caution">
    <text evidence="1">The sequence shown here is derived from an EMBL/GenBank/DDBJ whole genome shotgun (WGS) entry which is preliminary data.</text>
</comment>
<keyword evidence="2" id="KW-1185">Reference proteome</keyword>
<proteinExistence type="predicted"/>
<accession>A0ACC2GBX5</accession>
<organism evidence="1 2">
    <name type="scientific">Dallia pectoralis</name>
    <name type="common">Alaska blackfish</name>
    <dbReference type="NCBI Taxonomy" id="75939"/>
    <lineage>
        <taxon>Eukaryota</taxon>
        <taxon>Metazoa</taxon>
        <taxon>Chordata</taxon>
        <taxon>Craniata</taxon>
        <taxon>Vertebrata</taxon>
        <taxon>Euteleostomi</taxon>
        <taxon>Actinopterygii</taxon>
        <taxon>Neopterygii</taxon>
        <taxon>Teleostei</taxon>
        <taxon>Protacanthopterygii</taxon>
        <taxon>Esociformes</taxon>
        <taxon>Umbridae</taxon>
        <taxon>Dallia</taxon>
    </lineage>
</organism>
<reference evidence="1" key="1">
    <citation type="submission" date="2021-05" db="EMBL/GenBank/DDBJ databases">
        <authorList>
            <person name="Pan Q."/>
            <person name="Jouanno E."/>
            <person name="Zahm M."/>
            <person name="Klopp C."/>
            <person name="Cabau C."/>
            <person name="Louis A."/>
            <person name="Berthelot C."/>
            <person name="Parey E."/>
            <person name="Roest Crollius H."/>
            <person name="Montfort J."/>
            <person name="Robinson-Rechavi M."/>
            <person name="Bouchez O."/>
            <person name="Lampietro C."/>
            <person name="Lopez Roques C."/>
            <person name="Donnadieu C."/>
            <person name="Postlethwait J."/>
            <person name="Bobe J."/>
            <person name="Dillon D."/>
            <person name="Chandos A."/>
            <person name="von Hippel F."/>
            <person name="Guiguen Y."/>
        </authorList>
    </citation>
    <scope>NUCLEOTIDE SEQUENCE</scope>
    <source>
        <strain evidence="1">YG-Jan2019</strain>
    </source>
</reference>
<evidence type="ECO:0000313" key="1">
    <source>
        <dbReference type="EMBL" id="KAJ8001159.1"/>
    </source>
</evidence>
<protein>
    <submittedName>
        <fullName evidence="1">Uncharacterized protein</fullName>
    </submittedName>
</protein>
<name>A0ACC2GBX5_DALPE</name>
<evidence type="ECO:0000313" key="2">
    <source>
        <dbReference type="Proteomes" id="UP001157502"/>
    </source>
</evidence>
<gene>
    <name evidence="1" type="ORF">DPEC_G00188370</name>
</gene>
<dbReference type="Proteomes" id="UP001157502">
    <property type="component" value="Chromosome 15"/>
</dbReference>
<sequence length="144" mass="16054">MCRLNDASLFSASYNRGSLQPRGLTLHSPFETLRPGAAKLYFPETFELSVLHRRAIALKLIARKRGIDEYNPLEQIYGRSSVTSWQRTRRGNGITEGGPPPSGPGSWADAYGSDDWPISLRGYQREQMKGRGGLGSDERQAAIW</sequence>